<name>A0A6I3SPI0_HELMO</name>
<reference evidence="3 4" key="1">
    <citation type="submission" date="2019-11" db="EMBL/GenBank/DDBJ databases">
        <title>Whole-genome sequence of a the green, strictly anaerobic photosynthetic bacterium Heliobacillus mobilis DSM 6151.</title>
        <authorList>
            <person name="Kyndt J.A."/>
            <person name="Meyer T.E."/>
        </authorList>
    </citation>
    <scope>NUCLEOTIDE SEQUENCE [LARGE SCALE GENOMIC DNA]</scope>
    <source>
        <strain evidence="3 4">DSM 6151</strain>
    </source>
</reference>
<dbReference type="EMBL" id="WNKU01000045">
    <property type="protein sequence ID" value="MTV50921.1"/>
    <property type="molecule type" value="Genomic_DNA"/>
</dbReference>
<dbReference type="SUPFAM" id="SSF55229">
    <property type="entry name" value="Cell division protein MinE topological specificity domain"/>
    <property type="match status" value="1"/>
</dbReference>
<dbReference type="InterPro" id="IPR036707">
    <property type="entry name" value="MinE_sf"/>
</dbReference>
<dbReference type="Pfam" id="PF03776">
    <property type="entry name" value="MinE"/>
    <property type="match status" value="1"/>
</dbReference>
<dbReference type="GO" id="GO:0032955">
    <property type="term" value="P:regulation of division septum assembly"/>
    <property type="evidence" value="ECO:0007669"/>
    <property type="project" value="InterPro"/>
</dbReference>
<protein>
    <recommendedName>
        <fullName evidence="5">Cell division topological specificity factor</fullName>
    </recommendedName>
</protein>
<dbReference type="Gene3D" id="3.30.1070.10">
    <property type="entry name" value="Cell division topological specificity factor MinE"/>
    <property type="match status" value="1"/>
</dbReference>
<evidence type="ECO:0000256" key="2">
    <source>
        <dbReference type="ARBA" id="ARBA00025265"/>
    </source>
</evidence>
<gene>
    <name evidence="3" type="ORF">GJ688_18550</name>
</gene>
<comment type="similarity">
    <text evidence="1">Belongs to the MinE family.</text>
</comment>
<evidence type="ECO:0008006" key="5">
    <source>
        <dbReference type="Google" id="ProtNLM"/>
    </source>
</evidence>
<evidence type="ECO:0000313" key="3">
    <source>
        <dbReference type="EMBL" id="MTV50921.1"/>
    </source>
</evidence>
<accession>A0A6I3SPI0</accession>
<evidence type="ECO:0000256" key="1">
    <source>
        <dbReference type="ARBA" id="ARBA00008168"/>
    </source>
</evidence>
<evidence type="ECO:0000313" key="4">
    <source>
        <dbReference type="Proteomes" id="UP000430670"/>
    </source>
</evidence>
<comment type="function">
    <text evidence="2">Prevents the cell division inhibition by proteins MinC and MinD at internal division sites while permitting inhibition at polar sites. This ensures cell division at the proper site by restricting the formation of a division septum at the midpoint of the long axis of the cell.</text>
</comment>
<dbReference type="Proteomes" id="UP000430670">
    <property type="component" value="Unassembled WGS sequence"/>
</dbReference>
<organism evidence="3 4">
    <name type="scientific">Heliobacterium mobile</name>
    <name type="common">Heliobacillus mobilis</name>
    <dbReference type="NCBI Taxonomy" id="28064"/>
    <lineage>
        <taxon>Bacteria</taxon>
        <taxon>Bacillati</taxon>
        <taxon>Bacillota</taxon>
        <taxon>Clostridia</taxon>
        <taxon>Eubacteriales</taxon>
        <taxon>Heliobacteriaceae</taxon>
        <taxon>Heliobacterium</taxon>
    </lineage>
</organism>
<dbReference type="RefSeq" id="WP_155478002.1">
    <property type="nucleotide sequence ID" value="NZ_WNKU01000045.1"/>
</dbReference>
<dbReference type="GO" id="GO:0051301">
    <property type="term" value="P:cell division"/>
    <property type="evidence" value="ECO:0007669"/>
    <property type="project" value="InterPro"/>
</dbReference>
<dbReference type="OrthoDB" id="2084194at2"/>
<proteinExistence type="inferred from homology"/>
<sequence>MNSFFKTADISDDANQLILVIDDKDAEVTPQMVKALTEDMIQAISKHIDIDRSKVKVSLSAEQNLKKIVIYIPVVNIPRGK</sequence>
<dbReference type="InterPro" id="IPR005527">
    <property type="entry name" value="MinE"/>
</dbReference>
<keyword evidence="4" id="KW-1185">Reference proteome</keyword>
<dbReference type="AlphaFoldDB" id="A0A6I3SPI0"/>
<comment type="caution">
    <text evidence="3">The sequence shown here is derived from an EMBL/GenBank/DDBJ whole genome shotgun (WGS) entry which is preliminary data.</text>
</comment>